<reference evidence="3" key="1">
    <citation type="journal article" date="2015" name="J. Biotechnol.">
        <title>Complete genome sequence of Streptomyces ambofaciens ATCC 23877, the spiramycin producer.</title>
        <authorList>
            <person name="Thibessard A."/>
            <person name="Haas D."/>
            <person name="Gerbaud C."/>
            <person name="Aigle B."/>
            <person name="Lautru S."/>
            <person name="Pernodet J.L."/>
            <person name="Leblond P."/>
        </authorList>
    </citation>
    <scope>NUCLEOTIDE SEQUENCE [LARGE SCALE GENOMIC DNA]</scope>
    <source>
        <strain evidence="3">ATCC 23877 / 3486 / DSM 40053 / JCM 4204 / NBRC 12836 / NRRL B-2516</strain>
    </source>
</reference>
<proteinExistence type="predicted"/>
<sequence>MLTAAESVDVPLRPYRAAPCEREERAEPPLSLVGLAGHAVRERPRAVVRGERSTVLVATHDATPPDLADQVPAPGTPDLRPPASDPVGRRVGFVVGGPRDGEIAEP</sequence>
<gene>
    <name evidence="2" type="ORF">SAM23877_5570</name>
</gene>
<feature type="compositionally biased region" description="Low complexity" evidence="1">
    <location>
        <begin position="85"/>
        <end position="97"/>
    </location>
</feature>
<name>A0A0K2AZR9_STRA7</name>
<dbReference type="RefSeq" id="WP_053138326.1">
    <property type="nucleotide sequence ID" value="NZ_CP012382.1"/>
</dbReference>
<dbReference type="KEGG" id="samb:SAM23877_5570"/>
<dbReference type="Proteomes" id="UP000061018">
    <property type="component" value="Chromosome"/>
</dbReference>
<evidence type="ECO:0000313" key="2">
    <source>
        <dbReference type="EMBL" id="AKZ58615.1"/>
    </source>
</evidence>
<organism evidence="2 3">
    <name type="scientific">Streptomyces ambofaciens (strain ATCC 23877 / 3486 / DSM 40053 / JCM 4204 / NBRC 12836 / NRRL B-2516)</name>
    <dbReference type="NCBI Taxonomy" id="278992"/>
    <lineage>
        <taxon>Bacteria</taxon>
        <taxon>Bacillati</taxon>
        <taxon>Actinomycetota</taxon>
        <taxon>Actinomycetes</taxon>
        <taxon>Kitasatosporales</taxon>
        <taxon>Streptomycetaceae</taxon>
        <taxon>Streptomyces</taxon>
    </lineage>
</organism>
<protein>
    <submittedName>
        <fullName evidence="2">ABC-transporter ATP binding protein</fullName>
    </submittedName>
</protein>
<evidence type="ECO:0000256" key="1">
    <source>
        <dbReference type="SAM" id="MobiDB-lite"/>
    </source>
</evidence>
<accession>A0A0K2AZR9</accession>
<feature type="region of interest" description="Disordered" evidence="1">
    <location>
        <begin position="61"/>
        <end position="106"/>
    </location>
</feature>
<evidence type="ECO:0000313" key="3">
    <source>
        <dbReference type="Proteomes" id="UP000061018"/>
    </source>
</evidence>
<dbReference type="AlphaFoldDB" id="A0A0K2AZR9"/>
<dbReference type="EMBL" id="CP012382">
    <property type="protein sequence ID" value="AKZ58615.1"/>
    <property type="molecule type" value="Genomic_DNA"/>
</dbReference>